<evidence type="ECO:0000313" key="3">
    <source>
        <dbReference type="Proteomes" id="UP000002281"/>
    </source>
</evidence>
<reference evidence="2" key="2">
    <citation type="submission" date="2025-08" db="UniProtKB">
        <authorList>
            <consortium name="Ensembl"/>
        </authorList>
    </citation>
    <scope>IDENTIFICATION</scope>
    <source>
        <strain evidence="2">Thoroughbred</strain>
    </source>
</reference>
<proteinExistence type="predicted"/>
<name>A0A3Q2IL05_HORSE</name>
<evidence type="ECO:0000313" key="2">
    <source>
        <dbReference type="Ensembl" id="ENSECAP00000046253.1"/>
    </source>
</evidence>
<organism evidence="2 3">
    <name type="scientific">Equus caballus</name>
    <name type="common">Horse</name>
    <dbReference type="NCBI Taxonomy" id="9796"/>
    <lineage>
        <taxon>Eukaryota</taxon>
        <taxon>Metazoa</taxon>
        <taxon>Chordata</taxon>
        <taxon>Craniata</taxon>
        <taxon>Vertebrata</taxon>
        <taxon>Euteleostomi</taxon>
        <taxon>Mammalia</taxon>
        <taxon>Eutheria</taxon>
        <taxon>Laurasiatheria</taxon>
        <taxon>Perissodactyla</taxon>
        <taxon>Equidae</taxon>
        <taxon>Equus</taxon>
    </lineage>
</organism>
<dbReference type="Ensembl" id="ENSECAT00000039492.1">
    <property type="protein sequence ID" value="ENSECAP00000046253.1"/>
    <property type="gene ID" value="ENSECAG00000031880.1"/>
</dbReference>
<dbReference type="GeneTree" id="ENSGT00990000212049"/>
<dbReference type="Bgee" id="ENSECAG00000031880">
    <property type="expression patterns" value="Expressed in trophectoderm and 16 other cell types or tissues"/>
</dbReference>
<accession>A0A3Q2IL05</accession>
<dbReference type="PaxDb" id="9796-ENSECAP00000046253"/>
<reference evidence="2 3" key="1">
    <citation type="journal article" date="2009" name="Science">
        <title>Genome sequence, comparative analysis, and population genetics of the domestic horse.</title>
        <authorList>
            <consortium name="Broad Institute Genome Sequencing Platform"/>
            <consortium name="Broad Institute Whole Genome Assembly Team"/>
            <person name="Wade C.M."/>
            <person name="Giulotto E."/>
            <person name="Sigurdsson S."/>
            <person name="Zoli M."/>
            <person name="Gnerre S."/>
            <person name="Imsland F."/>
            <person name="Lear T.L."/>
            <person name="Adelson D.L."/>
            <person name="Bailey E."/>
            <person name="Bellone R.R."/>
            <person name="Bloecker H."/>
            <person name="Distl O."/>
            <person name="Edgar R.C."/>
            <person name="Garber M."/>
            <person name="Leeb T."/>
            <person name="Mauceli E."/>
            <person name="MacLeod J.N."/>
            <person name="Penedo M.C.T."/>
            <person name="Raison J.M."/>
            <person name="Sharpe T."/>
            <person name="Vogel J."/>
            <person name="Andersson L."/>
            <person name="Antczak D.F."/>
            <person name="Biagi T."/>
            <person name="Binns M.M."/>
            <person name="Chowdhary B.P."/>
            <person name="Coleman S.J."/>
            <person name="Della Valle G."/>
            <person name="Fryc S."/>
            <person name="Guerin G."/>
            <person name="Hasegawa T."/>
            <person name="Hill E.W."/>
            <person name="Jurka J."/>
            <person name="Kiialainen A."/>
            <person name="Lindgren G."/>
            <person name="Liu J."/>
            <person name="Magnani E."/>
            <person name="Mickelson J.R."/>
            <person name="Murray J."/>
            <person name="Nergadze S.G."/>
            <person name="Onofrio R."/>
            <person name="Pedroni S."/>
            <person name="Piras M.F."/>
            <person name="Raudsepp T."/>
            <person name="Rocchi M."/>
            <person name="Roeed K.H."/>
            <person name="Ryder O.A."/>
            <person name="Searle S."/>
            <person name="Skow L."/>
            <person name="Swinburne J.E."/>
            <person name="Syvaenen A.C."/>
            <person name="Tozaki T."/>
            <person name="Valberg S.J."/>
            <person name="Vaudin M."/>
            <person name="White J.R."/>
            <person name="Zody M.C."/>
            <person name="Lander E.S."/>
            <person name="Lindblad-Toh K."/>
        </authorList>
    </citation>
    <scope>NUCLEOTIDE SEQUENCE [LARGE SCALE GENOMIC DNA]</scope>
    <source>
        <strain evidence="2 3">Thoroughbred</strain>
    </source>
</reference>
<keyword evidence="3" id="KW-1185">Reference proteome</keyword>
<feature type="compositionally biased region" description="Polar residues" evidence="1">
    <location>
        <begin position="149"/>
        <end position="168"/>
    </location>
</feature>
<feature type="region of interest" description="Disordered" evidence="1">
    <location>
        <begin position="133"/>
        <end position="204"/>
    </location>
</feature>
<reference evidence="2" key="3">
    <citation type="submission" date="2025-09" db="UniProtKB">
        <authorList>
            <consortium name="Ensembl"/>
        </authorList>
    </citation>
    <scope>IDENTIFICATION</scope>
    <source>
        <strain evidence="2">Thoroughbred</strain>
    </source>
</reference>
<dbReference type="InParanoid" id="A0A3Q2IL05"/>
<evidence type="ECO:0000256" key="1">
    <source>
        <dbReference type="SAM" id="MobiDB-lite"/>
    </source>
</evidence>
<protein>
    <submittedName>
        <fullName evidence="2">Uncharacterized protein</fullName>
    </submittedName>
</protein>
<sequence length="204" mass="20644">MTPCPSPVLQLPVAPPTLSSSSCFPLPLPAVSLGLPPSPHLSHCPLFSVSQTLGSPAGIPRSEGCCLSPTRKGAGRDSEAVACLARRKCLCCGLVTPAPRTCRAAAAPGLARVNTAAGSPGYLYRGPGAGPVPTTAPALPCPPQPALSQRGTSRQGDAPQTQPPLSTEATRHVARDASGFTGDTVPPRPPGTPAQNTDLHHSCS</sequence>
<dbReference type="Proteomes" id="UP000002281">
    <property type="component" value="Chromosome 10"/>
</dbReference>
<dbReference type="AlphaFoldDB" id="A0A3Q2IL05"/>